<dbReference type="RefSeq" id="WP_013683469.1">
    <property type="nucleotide sequence ID" value="NC_015320.1"/>
</dbReference>
<gene>
    <name evidence="4" type="ordered locus">Arcve_0781</name>
</gene>
<protein>
    <submittedName>
        <fullName evidence="4">Putative circadian clock protein, KaiC</fullName>
    </submittedName>
</protein>
<reference evidence="4 5" key="1">
    <citation type="submission" date="2011-03" db="EMBL/GenBank/DDBJ databases">
        <title>The complete genome of Archaeoglobus veneficus SNP6.</title>
        <authorList>
            <consortium name="US DOE Joint Genome Institute (JGI-PGF)"/>
            <person name="Lucas S."/>
            <person name="Copeland A."/>
            <person name="Lapidus A."/>
            <person name="Bruce D."/>
            <person name="Goodwin L."/>
            <person name="Pitluck S."/>
            <person name="Kyrpides N."/>
            <person name="Mavromatis K."/>
            <person name="Pagani I."/>
            <person name="Ivanova N."/>
            <person name="Mikhailova N."/>
            <person name="Lu M."/>
            <person name="Detter J.C."/>
            <person name="Tapia R."/>
            <person name="Han C."/>
            <person name="Land M."/>
            <person name="Hauser L."/>
            <person name="Markowitz V."/>
            <person name="Cheng J.-F."/>
            <person name="Hugenholtz P."/>
            <person name="Woyke T."/>
            <person name="Wu D."/>
            <person name="Spring S."/>
            <person name="Brambilla E."/>
            <person name="Klenk H.-P."/>
            <person name="Eisen J.A."/>
        </authorList>
    </citation>
    <scope>NUCLEOTIDE SEQUENCE [LARGE SCALE GENOMIC DNA]</scope>
    <source>
        <strain>SNP6</strain>
    </source>
</reference>
<keyword evidence="2" id="KW-0067">ATP-binding</keyword>
<dbReference type="OrthoDB" id="27015at2157"/>
<dbReference type="AlphaFoldDB" id="F2KRN2"/>
<sequence length="209" mass="22966">MPKRVSTGIPGFDELCGGGLPQGGTYLVVGAAESGKTVFSMQYLVNGARMFGEAGIFITTEESPRHIRDRFSSWQIEDLEDENMLAVIDARLSLDMGEVAAIKDEIGAERAVLDSANPVCFPHPWALLNVSGIMKALDLTSIFTCQTEDMTAKLAADGLIVLHYLKGGYFESRGIEIVKMRSSPHSEGVHPFEITEMGIVVHRIRVFWF</sequence>
<dbReference type="PROSITE" id="PS51146">
    <property type="entry name" value="KAIC"/>
    <property type="match status" value="1"/>
</dbReference>
<proteinExistence type="predicted"/>
<dbReference type="InterPro" id="IPR014774">
    <property type="entry name" value="KaiC-like_dom"/>
</dbReference>
<dbReference type="Proteomes" id="UP000008136">
    <property type="component" value="Chromosome"/>
</dbReference>
<dbReference type="PANTHER" id="PTHR43637:SF1">
    <property type="entry name" value="UPF0273 PROTEIN TM_0370"/>
    <property type="match status" value="1"/>
</dbReference>
<dbReference type="SUPFAM" id="SSF52540">
    <property type="entry name" value="P-loop containing nucleoside triphosphate hydrolases"/>
    <property type="match status" value="1"/>
</dbReference>
<name>F2KRN2_ARCVS</name>
<dbReference type="GO" id="GO:0005524">
    <property type="term" value="F:ATP binding"/>
    <property type="evidence" value="ECO:0007669"/>
    <property type="project" value="UniProtKB-KW"/>
</dbReference>
<keyword evidence="1" id="KW-0547">Nucleotide-binding</keyword>
<dbReference type="eggNOG" id="arCOG01171">
    <property type="taxonomic scope" value="Archaea"/>
</dbReference>
<evidence type="ECO:0000313" key="4">
    <source>
        <dbReference type="EMBL" id="AEA46797.1"/>
    </source>
</evidence>
<evidence type="ECO:0000259" key="3">
    <source>
        <dbReference type="PROSITE" id="PS51146"/>
    </source>
</evidence>
<dbReference type="InterPro" id="IPR027417">
    <property type="entry name" value="P-loop_NTPase"/>
</dbReference>
<organism evidence="4 5">
    <name type="scientific">Archaeoglobus veneficus (strain DSM 11195 / SNP6)</name>
    <dbReference type="NCBI Taxonomy" id="693661"/>
    <lineage>
        <taxon>Archaea</taxon>
        <taxon>Methanobacteriati</taxon>
        <taxon>Methanobacteriota</taxon>
        <taxon>Archaeoglobi</taxon>
        <taxon>Archaeoglobales</taxon>
        <taxon>Archaeoglobaceae</taxon>
        <taxon>Archaeoglobus</taxon>
    </lineage>
</organism>
<dbReference type="EMBL" id="CP002588">
    <property type="protein sequence ID" value="AEA46797.1"/>
    <property type="molecule type" value="Genomic_DNA"/>
</dbReference>
<evidence type="ECO:0000256" key="2">
    <source>
        <dbReference type="ARBA" id="ARBA00022840"/>
    </source>
</evidence>
<feature type="domain" description="KaiC" evidence="3">
    <location>
        <begin position="3"/>
        <end position="209"/>
    </location>
</feature>
<accession>F2KRN2</accession>
<dbReference type="Pfam" id="PF06745">
    <property type="entry name" value="ATPase"/>
    <property type="match status" value="1"/>
</dbReference>
<dbReference type="PANTHER" id="PTHR43637">
    <property type="entry name" value="UPF0273 PROTEIN TM_0370"/>
    <property type="match status" value="1"/>
</dbReference>
<dbReference type="HOGENOM" id="CLU_023669_2_0_2"/>
<dbReference type="InterPro" id="IPR010624">
    <property type="entry name" value="KaiC_dom"/>
</dbReference>
<dbReference type="KEGG" id="ave:Arcve_0781"/>
<evidence type="ECO:0000256" key="1">
    <source>
        <dbReference type="ARBA" id="ARBA00022741"/>
    </source>
</evidence>
<dbReference type="GeneID" id="10393884"/>
<evidence type="ECO:0000313" key="5">
    <source>
        <dbReference type="Proteomes" id="UP000008136"/>
    </source>
</evidence>
<keyword evidence="5" id="KW-1185">Reference proteome</keyword>
<dbReference type="Gene3D" id="3.40.50.300">
    <property type="entry name" value="P-loop containing nucleotide triphosphate hydrolases"/>
    <property type="match status" value="1"/>
</dbReference>
<dbReference type="STRING" id="693661.Arcve_0781"/>